<dbReference type="OrthoDB" id="9815825at2"/>
<dbReference type="InterPro" id="IPR000683">
    <property type="entry name" value="Gfo/Idh/MocA-like_OxRdtase_N"/>
</dbReference>
<accession>A0A4Q1CAU1</accession>
<dbReference type="AlphaFoldDB" id="A0A4Q1CAU1"/>
<dbReference type="PANTHER" id="PTHR43249">
    <property type="entry name" value="UDP-N-ACETYL-2-AMINO-2-DEOXY-D-GLUCURONATE OXIDASE"/>
    <property type="match status" value="1"/>
</dbReference>
<evidence type="ECO:0000313" key="4">
    <source>
        <dbReference type="EMBL" id="RXK56217.1"/>
    </source>
</evidence>
<dbReference type="EMBL" id="SDHX01000001">
    <property type="protein sequence ID" value="RXK56217.1"/>
    <property type="molecule type" value="Genomic_DNA"/>
</dbReference>
<keyword evidence="5" id="KW-1185">Reference proteome</keyword>
<dbReference type="InterPro" id="IPR052515">
    <property type="entry name" value="Gfo/Idh/MocA_Oxidoreductase"/>
</dbReference>
<dbReference type="RefSeq" id="WP_129047583.1">
    <property type="nucleotide sequence ID" value="NZ_SDHX01000001.1"/>
</dbReference>
<feature type="domain" description="Gfo/Idh/MocA-like oxidoreductase N-terminal" evidence="2">
    <location>
        <begin position="5"/>
        <end position="118"/>
    </location>
</feature>
<proteinExistence type="predicted"/>
<gene>
    <name evidence="4" type="ORF">ESB00_10190</name>
</gene>
<sequence>MKTYRAALVGTGSIGEAHVRAVEATLGRVTLEAAVDIDAQRVETFAKQHNIPGCYTDYATMLAAVKPDIVLVATPPAQHADMCIAAMEAGAWVMCEKPLCGSLAELDRIEAAEKRTGAYTACIFQMRFGAVTGHVRRLSDAGHLGRPLVGVCNTLWFRDAAYYAVPWRGRWETELGGPTMGLGIHAMDHFLHLMGAWSEVRAVVRTLDRAIEVEDVSMALVTFANGAVGSIVNSALSPRQETYIRLDYQRATVELTHLYSYTRDNWRLTPVPPAQDDGLLQAWHSFPPDVGSTHGAQLNAFVADMDAGRRPLTSGDQARQTLELLTAIYKSGFTGEIVTRGSIKPGDSFYTALHGQRAPRRKKGEHPRPD</sequence>
<dbReference type="InterPro" id="IPR055170">
    <property type="entry name" value="GFO_IDH_MocA-like_dom"/>
</dbReference>
<evidence type="ECO:0000313" key="5">
    <source>
        <dbReference type="Proteomes" id="UP000290218"/>
    </source>
</evidence>
<dbReference type="Pfam" id="PF01408">
    <property type="entry name" value="GFO_IDH_MocA"/>
    <property type="match status" value="1"/>
</dbReference>
<dbReference type="Gene3D" id="3.30.360.10">
    <property type="entry name" value="Dihydrodipicolinate Reductase, domain 2"/>
    <property type="match status" value="1"/>
</dbReference>
<name>A0A4Q1CAU1_9BACT</name>
<dbReference type="Pfam" id="PF22725">
    <property type="entry name" value="GFO_IDH_MocA_C3"/>
    <property type="match status" value="1"/>
</dbReference>
<feature type="region of interest" description="Disordered" evidence="1">
    <location>
        <begin position="348"/>
        <end position="370"/>
    </location>
</feature>
<evidence type="ECO:0000256" key="1">
    <source>
        <dbReference type="SAM" id="MobiDB-lite"/>
    </source>
</evidence>
<organism evidence="4 5">
    <name type="scientific">Oleiharenicola lentus</name>
    <dbReference type="NCBI Taxonomy" id="2508720"/>
    <lineage>
        <taxon>Bacteria</taxon>
        <taxon>Pseudomonadati</taxon>
        <taxon>Verrucomicrobiota</taxon>
        <taxon>Opitutia</taxon>
        <taxon>Opitutales</taxon>
        <taxon>Opitutaceae</taxon>
        <taxon>Oleiharenicola</taxon>
    </lineage>
</organism>
<dbReference type="Proteomes" id="UP000290218">
    <property type="component" value="Unassembled WGS sequence"/>
</dbReference>
<feature type="compositionally biased region" description="Basic residues" evidence="1">
    <location>
        <begin position="357"/>
        <end position="370"/>
    </location>
</feature>
<dbReference type="Gene3D" id="3.40.50.720">
    <property type="entry name" value="NAD(P)-binding Rossmann-like Domain"/>
    <property type="match status" value="1"/>
</dbReference>
<dbReference type="SUPFAM" id="SSF51735">
    <property type="entry name" value="NAD(P)-binding Rossmann-fold domains"/>
    <property type="match status" value="1"/>
</dbReference>
<comment type="caution">
    <text evidence="4">The sequence shown here is derived from an EMBL/GenBank/DDBJ whole genome shotgun (WGS) entry which is preliminary data.</text>
</comment>
<dbReference type="SUPFAM" id="SSF55347">
    <property type="entry name" value="Glyceraldehyde-3-phosphate dehydrogenase-like, C-terminal domain"/>
    <property type="match status" value="1"/>
</dbReference>
<dbReference type="InterPro" id="IPR036291">
    <property type="entry name" value="NAD(P)-bd_dom_sf"/>
</dbReference>
<evidence type="ECO:0000259" key="3">
    <source>
        <dbReference type="Pfam" id="PF22725"/>
    </source>
</evidence>
<protein>
    <submittedName>
        <fullName evidence="4">Gfo/Idh/MocA family oxidoreductase</fullName>
    </submittedName>
</protein>
<feature type="domain" description="GFO/IDH/MocA-like oxidoreductase" evidence="3">
    <location>
        <begin position="134"/>
        <end position="245"/>
    </location>
</feature>
<evidence type="ECO:0000259" key="2">
    <source>
        <dbReference type="Pfam" id="PF01408"/>
    </source>
</evidence>
<dbReference type="PANTHER" id="PTHR43249:SF1">
    <property type="entry name" value="D-GLUCOSIDE 3-DEHYDROGENASE"/>
    <property type="match status" value="1"/>
</dbReference>
<dbReference type="GO" id="GO:0000166">
    <property type="term" value="F:nucleotide binding"/>
    <property type="evidence" value="ECO:0007669"/>
    <property type="project" value="InterPro"/>
</dbReference>
<reference evidence="4 5" key="1">
    <citation type="submission" date="2019-01" db="EMBL/GenBank/DDBJ databases">
        <title>Lacunisphaera sp. strain TWA-58.</title>
        <authorList>
            <person name="Chen W.-M."/>
        </authorList>
    </citation>
    <scope>NUCLEOTIDE SEQUENCE [LARGE SCALE GENOMIC DNA]</scope>
    <source>
        <strain evidence="4 5">TWA-58</strain>
    </source>
</reference>